<evidence type="ECO:0000313" key="3">
    <source>
        <dbReference type="EMBL" id="WGM07597.1"/>
    </source>
</evidence>
<geneLocation type="plasmid" evidence="2">
    <name>pArsFIN2</name>
</geneLocation>
<dbReference type="EMBL" id="CP038613">
    <property type="protein sequence ID" value="QBY43592.1"/>
    <property type="molecule type" value="Genomic_DNA"/>
</dbReference>
<evidence type="ECO:0000313" key="2">
    <source>
        <dbReference type="EMBL" id="QBY45747.1"/>
    </source>
</evidence>
<protein>
    <submittedName>
        <fullName evidence="1">Secreted effector protein SseB</fullName>
    </submittedName>
    <submittedName>
        <fullName evidence="3">Secretion protein EspA</fullName>
    </submittedName>
</protein>
<geneLocation type="plasmid" evidence="5">
    <name>parsfin2</name>
</geneLocation>
<reference evidence="3" key="2">
    <citation type="submission" date="2023-04" db="EMBL/GenBank/DDBJ databases">
        <title>Genome dynamics across the evolutionary transition to endosymbiosis.</title>
        <authorList>
            <person name="Siozios S."/>
            <person name="Nadal-Jimenez P."/>
            <person name="Azagi T."/>
            <person name="Sprong H."/>
            <person name="Frost C.L."/>
            <person name="Parratt S.R."/>
            <person name="Taylor G."/>
            <person name="Brettell L."/>
            <person name="Lew K.C."/>
            <person name="Croft L."/>
            <person name="King K.C."/>
            <person name="Brockhurst M.A."/>
            <person name="Hypsa V."/>
            <person name="Novakova E."/>
            <person name="Darby A.C."/>
            <person name="Hurst G.D.D."/>
        </authorList>
    </citation>
    <scope>NUCLEOTIDE SEQUENCE</scope>
    <source>
        <strain evidence="3">ANv_CAN</strain>
        <plasmid evidence="4">paNv_CAN1</plasmid>
    </source>
</reference>
<keyword evidence="2" id="KW-0614">Plasmid</keyword>
<dbReference type="RefSeq" id="WP_135677693.1">
    <property type="nucleotide sequence ID" value="NZ_CP038613.1"/>
</dbReference>
<gene>
    <name evidence="1" type="primary">sseB_3</name>
    <name evidence="2" type="synonym">sseB_4</name>
    <name evidence="1" type="ORF">ArsFIN_21600</name>
    <name evidence="2" type="ORF">ArsFIN_43580</name>
    <name evidence="3" type="ORF">QE258_10360</name>
    <name evidence="4" type="ORF">QE258_20840</name>
</gene>
<accession>A0A4P7L405</accession>
<dbReference type="Proteomes" id="UP000295134">
    <property type="component" value="Chromosome"/>
</dbReference>
<dbReference type="Proteomes" id="UP000295134">
    <property type="component" value="Plasmid pArsFIN2"/>
</dbReference>
<dbReference type="Pfam" id="PF03433">
    <property type="entry name" value="EspA"/>
    <property type="match status" value="1"/>
</dbReference>
<name>A0A4P7L405_9GAMM</name>
<evidence type="ECO:0000313" key="1">
    <source>
        <dbReference type="EMBL" id="QBY43592.1"/>
    </source>
</evidence>
<proteinExistence type="predicted"/>
<geneLocation type="plasmid" evidence="4 6">
    <name>paNv_CAN1</name>
</geneLocation>
<evidence type="ECO:0000313" key="4">
    <source>
        <dbReference type="EMBL" id="WGM08001.1"/>
    </source>
</evidence>
<dbReference type="SUPFAM" id="SSF116927">
    <property type="entry name" value="EspA/CesA-like"/>
    <property type="match status" value="1"/>
</dbReference>
<dbReference type="KEGG" id="ans:ArsFIN_21600"/>
<dbReference type="KEGG" id="ans:ArsFIN_43580"/>
<dbReference type="EMBL" id="CP038614">
    <property type="protein sequence ID" value="QBY45747.1"/>
    <property type="molecule type" value="Genomic_DNA"/>
</dbReference>
<reference evidence="1 5" key="1">
    <citation type="submission" date="2019-03" db="EMBL/GenBank/DDBJ databases">
        <title>Long-read sequencing reveals hyperdense prophage content in a complex bacterial symbiont genome.</title>
        <authorList>
            <person name="Frost C.L."/>
            <person name="Siozios S."/>
            <person name="Nadal-Jimenez P."/>
            <person name="Brockhurst M.A."/>
            <person name="King K.C."/>
            <person name="Darby A.C."/>
            <person name="Hurst G.D.D."/>
        </authorList>
    </citation>
    <scope>NUCLEOTIDE SEQUENCE [LARGE SCALE GENOMIC DNA]</scope>
    <source>
        <strain evidence="1 5">FIN</strain>
        <plasmid evidence="5">parsfin2</plasmid>
        <plasmid evidence="2">pArsFIN2</plasmid>
    </source>
</reference>
<evidence type="ECO:0000313" key="5">
    <source>
        <dbReference type="Proteomes" id="UP000295134"/>
    </source>
</evidence>
<dbReference type="AlphaFoldDB" id="A0A4P7L405"/>
<sequence>MINSPVGSFNSNAIWGSYNNGYSYNQDPILSQGIEVLFTFMELLTNLAQSKFNEMQNKANFSRDSQEMANRVDEIIAKVAKEGDKAKEEIPDDVRKFMEKNNITVDRKNINDYVPKGQTLDQGQLNAVKAAIKTVSDRASDFVSQSQLQIQKVMQSYNITVSLINSMQTMIAEMNKSIAQNIR</sequence>
<dbReference type="InterPro" id="IPR005095">
    <property type="entry name" value="EspA"/>
</dbReference>
<dbReference type="EMBL" id="CP123523">
    <property type="protein sequence ID" value="WGM07597.1"/>
    <property type="molecule type" value="Genomic_DNA"/>
</dbReference>
<organism evidence="1 5">
    <name type="scientific">Arsenophonus nasoniae</name>
    <name type="common">son-killer infecting Nasonia vitripennis</name>
    <dbReference type="NCBI Taxonomy" id="638"/>
    <lineage>
        <taxon>Bacteria</taxon>
        <taxon>Pseudomonadati</taxon>
        <taxon>Pseudomonadota</taxon>
        <taxon>Gammaproteobacteria</taxon>
        <taxon>Enterobacterales</taxon>
        <taxon>Morganellaceae</taxon>
        <taxon>Arsenophonus</taxon>
    </lineage>
</organism>
<dbReference type="Proteomes" id="UP001177592">
    <property type="component" value="Plasmid paNv_CAN1"/>
</dbReference>
<dbReference type="Proteomes" id="UP001177592">
    <property type="component" value="Chromosome"/>
</dbReference>
<dbReference type="EMBL" id="CP123524">
    <property type="protein sequence ID" value="WGM08001.1"/>
    <property type="molecule type" value="Genomic_DNA"/>
</dbReference>
<dbReference type="InterPro" id="IPR035074">
    <property type="entry name" value="EspA/CesA-like"/>
</dbReference>
<evidence type="ECO:0000313" key="6">
    <source>
        <dbReference type="Proteomes" id="UP001177592"/>
    </source>
</evidence>
<keyword evidence="6" id="KW-1185">Reference proteome</keyword>
<dbReference type="GeneID" id="96877245"/>